<dbReference type="AlphaFoldDB" id="A0A0F9IFV4"/>
<gene>
    <name evidence="1" type="ORF">LCGC14_1664090</name>
</gene>
<name>A0A0F9IFV4_9ZZZZ</name>
<reference evidence="1" key="1">
    <citation type="journal article" date="2015" name="Nature">
        <title>Complex archaea that bridge the gap between prokaryotes and eukaryotes.</title>
        <authorList>
            <person name="Spang A."/>
            <person name="Saw J.H."/>
            <person name="Jorgensen S.L."/>
            <person name="Zaremba-Niedzwiedzka K."/>
            <person name="Martijn J."/>
            <person name="Lind A.E."/>
            <person name="van Eijk R."/>
            <person name="Schleper C."/>
            <person name="Guy L."/>
            <person name="Ettema T.J."/>
        </authorList>
    </citation>
    <scope>NUCLEOTIDE SEQUENCE</scope>
</reference>
<proteinExistence type="predicted"/>
<protein>
    <submittedName>
        <fullName evidence="1">Uncharacterized protein</fullName>
    </submittedName>
</protein>
<dbReference type="EMBL" id="LAZR01014186">
    <property type="protein sequence ID" value="KKM18604.1"/>
    <property type="molecule type" value="Genomic_DNA"/>
</dbReference>
<accession>A0A0F9IFV4</accession>
<sequence>CKKLPKLNEYTVEKDKNGHIYEFDRMFYECEIQKCAFQPKRLSAAVDEEYARSQWNEFVTDALGGYPEVFVGGGI</sequence>
<organism evidence="1">
    <name type="scientific">marine sediment metagenome</name>
    <dbReference type="NCBI Taxonomy" id="412755"/>
    <lineage>
        <taxon>unclassified sequences</taxon>
        <taxon>metagenomes</taxon>
        <taxon>ecological metagenomes</taxon>
    </lineage>
</organism>
<feature type="non-terminal residue" evidence="1">
    <location>
        <position position="1"/>
    </location>
</feature>
<evidence type="ECO:0000313" key="1">
    <source>
        <dbReference type="EMBL" id="KKM18604.1"/>
    </source>
</evidence>
<comment type="caution">
    <text evidence="1">The sequence shown here is derived from an EMBL/GenBank/DDBJ whole genome shotgun (WGS) entry which is preliminary data.</text>
</comment>